<organism evidence="12 13">
    <name type="scientific">Gandjariella thermophila</name>
    <dbReference type="NCBI Taxonomy" id="1931992"/>
    <lineage>
        <taxon>Bacteria</taxon>
        <taxon>Bacillati</taxon>
        <taxon>Actinomycetota</taxon>
        <taxon>Actinomycetes</taxon>
        <taxon>Pseudonocardiales</taxon>
        <taxon>Pseudonocardiaceae</taxon>
        <taxon>Gandjariella</taxon>
    </lineage>
</organism>
<dbReference type="PANTHER" id="PTHR45526">
    <property type="entry name" value="TRANSCRIPTIONAL REGULATORY PROTEIN DPIA"/>
    <property type="match status" value="1"/>
</dbReference>
<dbReference type="SUPFAM" id="SSF52172">
    <property type="entry name" value="CheY-like"/>
    <property type="match status" value="1"/>
</dbReference>
<proteinExistence type="predicted"/>
<name>A0A4D4JAU6_9PSEU</name>
<comment type="subcellular location">
    <subcellularLocation>
        <location evidence="1 9">Cytoplasm</location>
    </subcellularLocation>
</comment>
<reference evidence="13" key="1">
    <citation type="submission" date="2019-04" db="EMBL/GenBank/DDBJ databases">
        <title>Draft genome sequence of Pseudonocardiaceae bacterium SL3-2-4.</title>
        <authorList>
            <person name="Ningsih F."/>
            <person name="Yokota A."/>
            <person name="Sakai Y."/>
            <person name="Nanatani K."/>
            <person name="Yabe S."/>
            <person name="Oetari A."/>
            <person name="Sjamsuridzal W."/>
        </authorList>
    </citation>
    <scope>NUCLEOTIDE SEQUENCE [LARGE SCALE GENOMIC DNA]</scope>
    <source>
        <strain evidence="13">SL3-2-4</strain>
    </source>
</reference>
<dbReference type="PANTHER" id="PTHR45526:SF1">
    <property type="entry name" value="TRANSCRIPTIONAL REGULATORY PROTEIN DCUR-RELATED"/>
    <property type="match status" value="1"/>
</dbReference>
<feature type="domain" description="Response regulatory" evidence="11">
    <location>
        <begin position="3"/>
        <end position="119"/>
    </location>
</feature>
<keyword evidence="8 9" id="KW-0804">Transcription</keyword>
<evidence type="ECO:0000313" key="13">
    <source>
        <dbReference type="Proteomes" id="UP000298860"/>
    </source>
</evidence>
<feature type="modified residue" description="4-aspartylphosphate" evidence="10">
    <location>
        <position position="54"/>
    </location>
</feature>
<dbReference type="InterPro" id="IPR011006">
    <property type="entry name" value="CheY-like_superfamily"/>
</dbReference>
<dbReference type="InterPro" id="IPR001789">
    <property type="entry name" value="Sig_transdc_resp-reg_receiver"/>
</dbReference>
<dbReference type="InterPro" id="IPR051271">
    <property type="entry name" value="2C-system_Tx_regulators"/>
</dbReference>
<evidence type="ECO:0000256" key="9">
    <source>
        <dbReference type="PIRNR" id="PIRNR006171"/>
    </source>
</evidence>
<dbReference type="GO" id="GO:0003677">
    <property type="term" value="F:DNA binding"/>
    <property type="evidence" value="ECO:0007669"/>
    <property type="project" value="UniProtKB-KW"/>
</dbReference>
<dbReference type="Pfam" id="PF00072">
    <property type="entry name" value="Response_reg"/>
    <property type="match status" value="1"/>
</dbReference>
<keyword evidence="6 9" id="KW-0238">DNA-binding</keyword>
<dbReference type="InterPro" id="IPR036390">
    <property type="entry name" value="WH_DNA-bd_sf"/>
</dbReference>
<comment type="caution">
    <text evidence="12">The sequence shown here is derived from an EMBL/GenBank/DDBJ whole genome shotgun (WGS) entry which is preliminary data.</text>
</comment>
<evidence type="ECO:0000256" key="10">
    <source>
        <dbReference type="PROSITE-ProRule" id="PRU00169"/>
    </source>
</evidence>
<protein>
    <recommendedName>
        <fullName evidence="9">Transcriptional regulatory protein</fullName>
    </recommendedName>
</protein>
<keyword evidence="3 10" id="KW-0597">Phosphoprotein</keyword>
<evidence type="ECO:0000256" key="6">
    <source>
        <dbReference type="ARBA" id="ARBA00023125"/>
    </source>
</evidence>
<dbReference type="RefSeq" id="WP_137815686.1">
    <property type="nucleotide sequence ID" value="NZ_BJFL01000027.1"/>
</dbReference>
<dbReference type="PIRSF" id="PIRSF006171">
    <property type="entry name" value="RR_citrat_malat"/>
    <property type="match status" value="1"/>
</dbReference>
<evidence type="ECO:0000256" key="8">
    <source>
        <dbReference type="ARBA" id="ARBA00023163"/>
    </source>
</evidence>
<dbReference type="Gene3D" id="1.10.10.10">
    <property type="entry name" value="Winged helix-like DNA-binding domain superfamily/Winged helix DNA-binding domain"/>
    <property type="match status" value="1"/>
</dbReference>
<evidence type="ECO:0000256" key="4">
    <source>
        <dbReference type="ARBA" id="ARBA00023012"/>
    </source>
</evidence>
<dbReference type="InterPro" id="IPR036388">
    <property type="entry name" value="WH-like_DNA-bd_sf"/>
</dbReference>
<evidence type="ECO:0000256" key="7">
    <source>
        <dbReference type="ARBA" id="ARBA00023159"/>
    </source>
</evidence>
<accession>A0A4D4JAU6</accession>
<dbReference type="GO" id="GO:0005737">
    <property type="term" value="C:cytoplasm"/>
    <property type="evidence" value="ECO:0007669"/>
    <property type="project" value="UniProtKB-SubCell"/>
</dbReference>
<evidence type="ECO:0000313" key="12">
    <source>
        <dbReference type="EMBL" id="GDY32684.1"/>
    </source>
</evidence>
<evidence type="ECO:0000256" key="1">
    <source>
        <dbReference type="ARBA" id="ARBA00004496"/>
    </source>
</evidence>
<evidence type="ECO:0000256" key="5">
    <source>
        <dbReference type="ARBA" id="ARBA00023015"/>
    </source>
</evidence>
<dbReference type="SMART" id="SM00448">
    <property type="entry name" value="REC"/>
    <property type="match status" value="1"/>
</dbReference>
<keyword evidence="7 9" id="KW-0010">Activator</keyword>
<dbReference type="GO" id="GO:0003700">
    <property type="term" value="F:DNA-binding transcription factor activity"/>
    <property type="evidence" value="ECO:0007669"/>
    <property type="project" value="InterPro"/>
</dbReference>
<evidence type="ECO:0000259" key="11">
    <source>
        <dbReference type="PROSITE" id="PS50110"/>
    </source>
</evidence>
<sequence length="225" mass="25035">MIRTLVVDDDYRVAAIHAAYLRRVPGFAAVGPAHSAAEARAAIAAERVQLILLDLYLPDEHGLDLVRALPDSPDRPDFIAITAGRDVRNIRTAMQLGAVHYLVKPFRFARLAELLTAYRDVQERLTTLREARQDDVDHLYGLLRPPTLPAPSKGHSAPTLALIRDTLRAADTDMSATEVAAQLGVSRPTAQRYLSYLARHGVVELLLRYGTTGRPEHRYRYRVAP</sequence>
<dbReference type="Gene3D" id="3.40.50.2300">
    <property type="match status" value="1"/>
</dbReference>
<dbReference type="GO" id="GO:0000156">
    <property type="term" value="F:phosphorelay response regulator activity"/>
    <property type="evidence" value="ECO:0007669"/>
    <property type="project" value="TreeGrafter"/>
</dbReference>
<evidence type="ECO:0000256" key="2">
    <source>
        <dbReference type="ARBA" id="ARBA00022490"/>
    </source>
</evidence>
<keyword evidence="2 9" id="KW-0963">Cytoplasm</keyword>
<keyword evidence="13" id="KW-1185">Reference proteome</keyword>
<dbReference type="Pfam" id="PF09339">
    <property type="entry name" value="HTH_IclR"/>
    <property type="match status" value="1"/>
</dbReference>
<keyword evidence="5 9" id="KW-0805">Transcription regulation</keyword>
<dbReference type="PROSITE" id="PS50110">
    <property type="entry name" value="RESPONSE_REGULATORY"/>
    <property type="match status" value="1"/>
</dbReference>
<dbReference type="InterPro" id="IPR005471">
    <property type="entry name" value="Tscrpt_reg_IclR_N"/>
</dbReference>
<keyword evidence="4 9" id="KW-0902">Two-component regulatory system</keyword>
<dbReference type="AlphaFoldDB" id="A0A4D4JAU6"/>
<dbReference type="EMBL" id="BJFL01000027">
    <property type="protein sequence ID" value="GDY32684.1"/>
    <property type="molecule type" value="Genomic_DNA"/>
</dbReference>
<dbReference type="Proteomes" id="UP000298860">
    <property type="component" value="Unassembled WGS sequence"/>
</dbReference>
<evidence type="ECO:0000256" key="3">
    <source>
        <dbReference type="ARBA" id="ARBA00022553"/>
    </source>
</evidence>
<dbReference type="OrthoDB" id="7187989at2"/>
<dbReference type="SUPFAM" id="SSF46785">
    <property type="entry name" value="Winged helix' DNA-binding domain"/>
    <property type="match status" value="1"/>
</dbReference>
<gene>
    <name evidence="12" type="ORF">GTS_43170</name>
</gene>
<dbReference type="InterPro" id="IPR024187">
    <property type="entry name" value="Sig_transdc_resp-reg_cit/mal"/>
</dbReference>